<gene>
    <name evidence="1" type="ORF">LVJ82_09380</name>
</gene>
<name>A0ABY4E5U1_9NEIS</name>
<keyword evidence="2" id="KW-1185">Reference proteome</keyword>
<dbReference type="EMBL" id="CP091511">
    <property type="protein sequence ID" value="UOO91149.1"/>
    <property type="molecule type" value="Genomic_DNA"/>
</dbReference>
<organism evidence="1 2">
    <name type="scientific">Vitreoscilla massiliensis</name>
    <dbReference type="NCBI Taxonomy" id="1689272"/>
    <lineage>
        <taxon>Bacteria</taxon>
        <taxon>Pseudomonadati</taxon>
        <taxon>Pseudomonadota</taxon>
        <taxon>Betaproteobacteria</taxon>
        <taxon>Neisseriales</taxon>
        <taxon>Neisseriaceae</taxon>
        <taxon>Vitreoscilla</taxon>
    </lineage>
</organism>
<dbReference type="Proteomes" id="UP000832011">
    <property type="component" value="Chromosome"/>
</dbReference>
<proteinExistence type="predicted"/>
<sequence length="164" mass="19798">MNKNEQGQSVLPDDTYQILVLQRPNEAVLSDFWTVFELIHTYHTDDWPEDAFWLRHLPFTLLSKFSSFYIEDLGFTYENPHRVVLTVGWEFLSWLDALKERGWEWWSCEVGETTVTLVLLINDLPERLDALLEVLRLFNLQVIRHFVNYYPEREIRHLNWYDYG</sequence>
<accession>A0ABY4E5U1</accession>
<protein>
    <submittedName>
        <fullName evidence="1">Uncharacterized protein</fullName>
    </submittedName>
</protein>
<evidence type="ECO:0000313" key="2">
    <source>
        <dbReference type="Proteomes" id="UP000832011"/>
    </source>
</evidence>
<dbReference type="RefSeq" id="WP_058304725.1">
    <property type="nucleotide sequence ID" value="NZ_CABKVG010000004.1"/>
</dbReference>
<evidence type="ECO:0000313" key="1">
    <source>
        <dbReference type="EMBL" id="UOO91149.1"/>
    </source>
</evidence>
<reference evidence="1 2" key="1">
    <citation type="journal article" date="2022" name="Res Sq">
        <title>Evolution of multicellular longitudinally dividing oral cavity symbionts (Neisseriaceae).</title>
        <authorList>
            <person name="Nyongesa S."/>
            <person name="Weber P."/>
            <person name="Bernet E."/>
            <person name="Pullido F."/>
            <person name="Nieckarz M."/>
            <person name="Delaby M."/>
            <person name="Nieves C."/>
            <person name="Viehboeck T."/>
            <person name="Krause N."/>
            <person name="Rivera-Millot A."/>
            <person name="Nakamura A."/>
            <person name="Vischer N."/>
            <person name="VanNieuwenhze M."/>
            <person name="Brun Y."/>
            <person name="Cava F."/>
            <person name="Bulgheresi S."/>
            <person name="Veyrier F."/>
        </authorList>
    </citation>
    <scope>NUCLEOTIDE SEQUENCE [LARGE SCALE GENOMIC DNA]</scope>
    <source>
        <strain evidence="1 2">SN4</strain>
    </source>
</reference>